<gene>
    <name evidence="5" type="ORF">CCMP2556_LOCUS27852</name>
</gene>
<dbReference type="InterPro" id="IPR006026">
    <property type="entry name" value="Peptidase_Metallo"/>
</dbReference>
<evidence type="ECO:0000256" key="3">
    <source>
        <dbReference type="SAM" id="Phobius"/>
    </source>
</evidence>
<comment type="caution">
    <text evidence="5">The sequence shown here is derived from an EMBL/GenBank/DDBJ whole genome shotgun (WGS) entry which is preliminary data.</text>
</comment>
<feature type="domain" description="Peptidase M12A" evidence="4">
    <location>
        <begin position="259"/>
        <end position="478"/>
    </location>
</feature>
<keyword evidence="1 2" id="KW-0479">Metal-binding</keyword>
<dbReference type="PANTHER" id="PTHR10127:SF775">
    <property type="entry name" value="METALLOENDOPEPTIDASE"/>
    <property type="match status" value="1"/>
</dbReference>
<dbReference type="EMBL" id="CAXAMN010020446">
    <property type="protein sequence ID" value="CAK9056133.1"/>
    <property type="molecule type" value="Genomic_DNA"/>
</dbReference>
<keyword evidence="2" id="KW-0645">Protease</keyword>
<dbReference type="Pfam" id="PF01400">
    <property type="entry name" value="Astacin"/>
    <property type="match status" value="1"/>
</dbReference>
<dbReference type="InterPro" id="IPR024079">
    <property type="entry name" value="MetalloPept_cat_dom_sf"/>
</dbReference>
<dbReference type="InterPro" id="IPR001506">
    <property type="entry name" value="Peptidase_M12A"/>
</dbReference>
<sequence length="674" mass="75102">MAEARCLLGSSFAPLPALDPATPPENTPRDDATEEVAQVSCEVHELELTSGCRAFSWPLKSLAVGTLLLLVLVGLATAVPALPWARPPPRATGEAFSELAIADPTKAKVDKVAQLVLQLVHEKAVQEEATKVRKVLQTDKLMKDQSEQIMDLLRSLETRLTPTDAARLGVEITVHDIAKILYLNNPWGEVESVEDMKPDAFQGDMVPVNVRQLKAFADVAERKLVPSTVRAQRAQQRARQKRHARRHLGDWMPELDPYAFGVGETWENATVPFCFHSKTAESVKDAVRKAVMQFLKAVPCIKFQEVDYKSGDRCEGTGPSVLITSDPGGCWSHVGMLRDYPQRVNLQHPGCDTVGTALHQLGHTLGMAHEQSRPDRDKYVHLHPKFIQEDSLDKFNMAATTHRLQRPYDMLSIMHYDARAFSKNDFSKTVTPTDSAYEVYTQDPAKFEQYKLGNRIGLTQFDADQLADLYQFESGFCVSQLLTSANEAAACQDLQKDGKAWKDASGRDCETYVRMEKNGSIDSCRFGESRKYCCECGGGLKLEEWSWECDLCQPVSLNGCSCAAGPWEIKHYRTSKACGTPGLLVHYPVCKVSSCPKSFSIEGLLVDHCAMYTGFTTKGCQCRRQPKGWTYKGVHVEGTCGNPSKNPWGDWCFVEKDQIECQKEEWGICEHAKP</sequence>
<accession>A0ABP0MY81</accession>
<dbReference type="EC" id="3.4.24.-" evidence="2"/>
<organism evidence="5 6">
    <name type="scientific">Durusdinium trenchii</name>
    <dbReference type="NCBI Taxonomy" id="1381693"/>
    <lineage>
        <taxon>Eukaryota</taxon>
        <taxon>Sar</taxon>
        <taxon>Alveolata</taxon>
        <taxon>Dinophyceae</taxon>
        <taxon>Suessiales</taxon>
        <taxon>Symbiodiniaceae</taxon>
        <taxon>Durusdinium</taxon>
    </lineage>
</organism>
<keyword evidence="6" id="KW-1185">Reference proteome</keyword>
<feature type="transmembrane region" description="Helical" evidence="3">
    <location>
        <begin position="62"/>
        <end position="85"/>
    </location>
</feature>
<feature type="binding site" evidence="1">
    <location>
        <position position="359"/>
    </location>
    <ligand>
        <name>Zn(2+)</name>
        <dbReference type="ChEBI" id="CHEBI:29105"/>
        <note>catalytic</note>
    </ligand>
</feature>
<dbReference type="SMART" id="SM00235">
    <property type="entry name" value="ZnMc"/>
    <property type="match status" value="1"/>
</dbReference>
<keyword evidence="3" id="KW-0812">Transmembrane</keyword>
<evidence type="ECO:0000256" key="1">
    <source>
        <dbReference type="PROSITE-ProRule" id="PRU01211"/>
    </source>
</evidence>
<evidence type="ECO:0000313" key="6">
    <source>
        <dbReference type="Proteomes" id="UP001642484"/>
    </source>
</evidence>
<keyword evidence="1 2" id="KW-0862">Zinc</keyword>
<comment type="cofactor">
    <cofactor evidence="1 2">
        <name>Zn(2+)</name>
        <dbReference type="ChEBI" id="CHEBI:29105"/>
    </cofactor>
    <text evidence="1 2">Binds 1 zinc ion per subunit.</text>
</comment>
<feature type="binding site" evidence="1">
    <location>
        <position position="369"/>
    </location>
    <ligand>
        <name>Zn(2+)</name>
        <dbReference type="ChEBI" id="CHEBI:29105"/>
        <note>catalytic</note>
    </ligand>
</feature>
<keyword evidence="3" id="KW-1133">Transmembrane helix</keyword>
<keyword evidence="2" id="KW-0378">Hydrolase</keyword>
<evidence type="ECO:0000259" key="4">
    <source>
        <dbReference type="PROSITE" id="PS51864"/>
    </source>
</evidence>
<reference evidence="5 6" key="1">
    <citation type="submission" date="2024-02" db="EMBL/GenBank/DDBJ databases">
        <authorList>
            <person name="Chen Y."/>
            <person name="Shah S."/>
            <person name="Dougan E. K."/>
            <person name="Thang M."/>
            <person name="Chan C."/>
        </authorList>
    </citation>
    <scope>NUCLEOTIDE SEQUENCE [LARGE SCALE GENOMIC DNA]</scope>
</reference>
<dbReference type="SUPFAM" id="SSF55486">
    <property type="entry name" value="Metalloproteases ('zincins'), catalytic domain"/>
    <property type="match status" value="1"/>
</dbReference>
<evidence type="ECO:0000313" key="5">
    <source>
        <dbReference type="EMBL" id="CAK9056133.1"/>
    </source>
</evidence>
<protein>
    <recommendedName>
        <fullName evidence="2">Metalloendopeptidase</fullName>
        <ecNumber evidence="2">3.4.24.-</ecNumber>
    </recommendedName>
</protein>
<dbReference type="PROSITE" id="PS51864">
    <property type="entry name" value="ASTACIN"/>
    <property type="match status" value="1"/>
</dbReference>
<keyword evidence="3" id="KW-0472">Membrane</keyword>
<dbReference type="PANTHER" id="PTHR10127">
    <property type="entry name" value="DISCOIDIN, CUB, EGF, LAMININ , AND ZINC METALLOPROTEASE DOMAIN CONTAINING"/>
    <property type="match status" value="1"/>
</dbReference>
<dbReference type="Gene3D" id="3.40.390.10">
    <property type="entry name" value="Collagenase (Catalytic Domain)"/>
    <property type="match status" value="1"/>
</dbReference>
<keyword evidence="2" id="KW-0482">Metalloprotease</keyword>
<dbReference type="Proteomes" id="UP001642484">
    <property type="component" value="Unassembled WGS sequence"/>
</dbReference>
<dbReference type="PRINTS" id="PR00480">
    <property type="entry name" value="ASTACIN"/>
</dbReference>
<feature type="binding site" evidence="1">
    <location>
        <position position="363"/>
    </location>
    <ligand>
        <name>Zn(2+)</name>
        <dbReference type="ChEBI" id="CHEBI:29105"/>
        <note>catalytic</note>
    </ligand>
</feature>
<name>A0ABP0MY81_9DINO</name>
<evidence type="ECO:0000256" key="2">
    <source>
        <dbReference type="RuleBase" id="RU361183"/>
    </source>
</evidence>
<proteinExistence type="predicted"/>
<comment type="caution">
    <text evidence="1">Lacks conserved residue(s) required for the propagation of feature annotation.</text>
</comment>